<dbReference type="InterPro" id="IPR000772">
    <property type="entry name" value="Ricin_B_lectin"/>
</dbReference>
<dbReference type="Proteomes" id="UP000530670">
    <property type="component" value="Unassembled WGS sequence"/>
</dbReference>
<dbReference type="Pfam" id="PF14200">
    <property type="entry name" value="RicinB_lectin_2"/>
    <property type="match status" value="1"/>
</dbReference>
<evidence type="ECO:0000313" key="2">
    <source>
        <dbReference type="EMBL" id="KAF5609749.1"/>
    </source>
</evidence>
<evidence type="ECO:0000313" key="3">
    <source>
        <dbReference type="Proteomes" id="UP000530670"/>
    </source>
</evidence>
<dbReference type="AlphaFoldDB" id="A0A8H5Q7N1"/>
<dbReference type="InterPro" id="IPR035992">
    <property type="entry name" value="Ricin_B-like_lectins"/>
</dbReference>
<reference evidence="2 3" key="1">
    <citation type="submission" date="2020-05" db="EMBL/GenBank/DDBJ databases">
        <title>Identification and distribution of gene clusters putatively required for synthesis of sphingolipid metabolism inhibitors in phylogenetically diverse species of the filamentous fungus Fusarium.</title>
        <authorList>
            <person name="Kim H.-S."/>
            <person name="Busman M."/>
            <person name="Brown D.W."/>
            <person name="Divon H."/>
            <person name="Uhlig S."/>
            <person name="Proctor R.H."/>
        </authorList>
    </citation>
    <scope>NUCLEOTIDE SEQUENCE [LARGE SCALE GENOMIC DNA]</scope>
    <source>
        <strain evidence="2 3">NRRL 66243</strain>
    </source>
</reference>
<dbReference type="GeneID" id="59299773"/>
<accession>A0A8H5Q7N1</accession>
<sequence length="352" mass="38538">MIDPNDLDGRTVCFLNFATGNAMTLDTQRSDPSDGTKVHSWVLNDNDDQWWKLKIVDGKGTETPTFVIGNKKAPGKFLDLYHGSSDNNTKITGWSGGTKDSYHQLWHIHTRGNWADKGQIVKIEVPGLLWTYIMVDPVMAPVKPSSMDESLGSELGHFSYLLALPTPPLEPYLPGGSPLGSDEVLRVPLLVSGHSEGDTENLAPMAAVDTMETSPPADADHEYRVKRLGRQLVQQLVKLQGCCTDCHRSAKVQRDQTQREHIGLATYLESTADICPEVLSSTRIASPEDDLSEKMSSSDRRRVYCGLGSGGQAPHICLNEDKRITHVAGVSFNVDSVTGFPSNLAIAKQGIR</sequence>
<dbReference type="Gene3D" id="2.80.10.50">
    <property type="match status" value="1"/>
</dbReference>
<evidence type="ECO:0000259" key="1">
    <source>
        <dbReference type="Pfam" id="PF14200"/>
    </source>
</evidence>
<dbReference type="EMBL" id="JAAQRI010000733">
    <property type="protein sequence ID" value="KAF5609749.1"/>
    <property type="molecule type" value="Genomic_DNA"/>
</dbReference>
<organism evidence="2 3">
    <name type="scientific">Fusarium tjaetaba</name>
    <dbReference type="NCBI Taxonomy" id="1567544"/>
    <lineage>
        <taxon>Eukaryota</taxon>
        <taxon>Fungi</taxon>
        <taxon>Dikarya</taxon>
        <taxon>Ascomycota</taxon>
        <taxon>Pezizomycotina</taxon>
        <taxon>Sordariomycetes</taxon>
        <taxon>Hypocreomycetidae</taxon>
        <taxon>Hypocreales</taxon>
        <taxon>Nectriaceae</taxon>
        <taxon>Fusarium</taxon>
        <taxon>Fusarium fujikuroi species complex</taxon>
    </lineage>
</organism>
<gene>
    <name evidence="2" type="ORF">FTJAE_14293</name>
</gene>
<dbReference type="OrthoDB" id="5369347at2759"/>
<dbReference type="SUPFAM" id="SSF50370">
    <property type="entry name" value="Ricin B-like lectins"/>
    <property type="match status" value="1"/>
</dbReference>
<comment type="caution">
    <text evidence="2">The sequence shown here is derived from an EMBL/GenBank/DDBJ whole genome shotgun (WGS) entry which is preliminary data.</text>
</comment>
<feature type="domain" description="Ricin B lectin" evidence="1">
    <location>
        <begin position="10"/>
        <end position="94"/>
    </location>
</feature>
<name>A0A8H5Q7N1_9HYPO</name>
<keyword evidence="3" id="KW-1185">Reference proteome</keyword>
<protein>
    <recommendedName>
        <fullName evidence="1">Ricin B lectin domain-containing protein</fullName>
    </recommendedName>
</protein>
<proteinExistence type="predicted"/>
<dbReference type="RefSeq" id="XP_037198708.1">
    <property type="nucleotide sequence ID" value="XM_037347503.1"/>
</dbReference>